<dbReference type="InterPro" id="IPR000182">
    <property type="entry name" value="GNAT_dom"/>
</dbReference>
<dbReference type="PANTHER" id="PTHR43610">
    <property type="entry name" value="BLL6696 PROTEIN"/>
    <property type="match status" value="1"/>
</dbReference>
<dbReference type="Pfam" id="PF13302">
    <property type="entry name" value="Acetyltransf_3"/>
    <property type="match status" value="1"/>
</dbReference>
<keyword evidence="3" id="KW-1185">Reference proteome</keyword>
<evidence type="ECO:0000313" key="3">
    <source>
        <dbReference type="Proteomes" id="UP001500212"/>
    </source>
</evidence>
<dbReference type="EMBL" id="BAABHJ010000002">
    <property type="protein sequence ID" value="GAA4602574.1"/>
    <property type="molecule type" value="Genomic_DNA"/>
</dbReference>
<proteinExistence type="predicted"/>
<dbReference type="PANTHER" id="PTHR43610:SF1">
    <property type="entry name" value="N-ACETYLTRANSFERASE DOMAIN-CONTAINING PROTEIN"/>
    <property type="match status" value="1"/>
</dbReference>
<reference evidence="3" key="1">
    <citation type="journal article" date="2019" name="Int. J. Syst. Evol. Microbiol.">
        <title>The Global Catalogue of Microorganisms (GCM) 10K type strain sequencing project: providing services to taxonomists for standard genome sequencing and annotation.</title>
        <authorList>
            <consortium name="The Broad Institute Genomics Platform"/>
            <consortium name="The Broad Institute Genome Sequencing Center for Infectious Disease"/>
            <person name="Wu L."/>
            <person name="Ma J."/>
        </authorList>
    </citation>
    <scope>NUCLEOTIDE SEQUENCE [LARGE SCALE GENOMIC DNA]</scope>
    <source>
        <strain evidence="3">JCM 17938</strain>
    </source>
</reference>
<organism evidence="2 3">
    <name type="scientific">Actinoallomurus liliacearum</name>
    <dbReference type="NCBI Taxonomy" id="1080073"/>
    <lineage>
        <taxon>Bacteria</taxon>
        <taxon>Bacillati</taxon>
        <taxon>Actinomycetota</taxon>
        <taxon>Actinomycetes</taxon>
        <taxon>Streptosporangiales</taxon>
        <taxon>Thermomonosporaceae</taxon>
        <taxon>Actinoallomurus</taxon>
    </lineage>
</organism>
<dbReference type="InterPro" id="IPR016181">
    <property type="entry name" value="Acyl_CoA_acyltransferase"/>
</dbReference>
<feature type="domain" description="N-acetyltransferase" evidence="1">
    <location>
        <begin position="17"/>
        <end position="183"/>
    </location>
</feature>
<sequence length="199" mass="22798">MSRSTWFDRPVLSGEHVRLEPLRLEHAEGLYEAGKDPEVWRWLNVRQPADLVETRRMVEDDLRAIDAGRLPWVQIDAATGEVAGTTSYYEIEPAHRGLCIGHTWIGTRWQRTALNTEAKLLLLERAFDGLGAIRVGWHTHHRNERSQRAIERLGAHREGVLRSHRIRPDGSVRDTVCYSMLAAEWPAARDRLRARLASA</sequence>
<evidence type="ECO:0000259" key="1">
    <source>
        <dbReference type="PROSITE" id="PS51186"/>
    </source>
</evidence>
<protein>
    <submittedName>
        <fullName evidence="2">GNAT family protein</fullName>
    </submittedName>
</protein>
<comment type="caution">
    <text evidence="2">The sequence shown here is derived from an EMBL/GenBank/DDBJ whole genome shotgun (WGS) entry which is preliminary data.</text>
</comment>
<dbReference type="Gene3D" id="3.40.630.30">
    <property type="match status" value="1"/>
</dbReference>
<gene>
    <name evidence="2" type="ORF">GCM10023195_08020</name>
</gene>
<dbReference type="Proteomes" id="UP001500212">
    <property type="component" value="Unassembled WGS sequence"/>
</dbReference>
<accession>A0ABP8TFL2</accession>
<dbReference type="PROSITE" id="PS51186">
    <property type="entry name" value="GNAT"/>
    <property type="match status" value="1"/>
</dbReference>
<dbReference type="SUPFAM" id="SSF55729">
    <property type="entry name" value="Acyl-CoA N-acyltransferases (Nat)"/>
    <property type="match status" value="1"/>
</dbReference>
<name>A0ABP8TFL2_9ACTN</name>
<dbReference type="RefSeq" id="WP_345348357.1">
    <property type="nucleotide sequence ID" value="NZ_BAABHJ010000002.1"/>
</dbReference>
<evidence type="ECO:0000313" key="2">
    <source>
        <dbReference type="EMBL" id="GAA4602574.1"/>
    </source>
</evidence>